<name>A0AAN7SZ47_9EURO</name>
<dbReference type="GO" id="GO:0008237">
    <property type="term" value="F:metallopeptidase activity"/>
    <property type="evidence" value="ECO:0007669"/>
    <property type="project" value="InterPro"/>
</dbReference>
<keyword evidence="2" id="KW-0732">Signal</keyword>
<proteinExistence type="predicted"/>
<organism evidence="3 4">
    <name type="scientific">Lithohypha guttulata</name>
    <dbReference type="NCBI Taxonomy" id="1690604"/>
    <lineage>
        <taxon>Eukaryota</taxon>
        <taxon>Fungi</taxon>
        <taxon>Dikarya</taxon>
        <taxon>Ascomycota</taxon>
        <taxon>Pezizomycotina</taxon>
        <taxon>Eurotiomycetes</taxon>
        <taxon>Chaetothyriomycetidae</taxon>
        <taxon>Chaetothyriales</taxon>
        <taxon>Trichomeriaceae</taxon>
        <taxon>Lithohypha</taxon>
    </lineage>
</organism>
<feature type="chain" id="PRO_5042810230" evidence="2">
    <location>
        <begin position="26"/>
        <end position="406"/>
    </location>
</feature>
<feature type="region of interest" description="Disordered" evidence="1">
    <location>
        <begin position="373"/>
        <end position="406"/>
    </location>
</feature>
<accession>A0AAN7SZ47</accession>
<evidence type="ECO:0000313" key="3">
    <source>
        <dbReference type="EMBL" id="KAK5085628.1"/>
    </source>
</evidence>
<reference evidence="3 4" key="1">
    <citation type="submission" date="2023-08" db="EMBL/GenBank/DDBJ databases">
        <title>Black Yeasts Isolated from many extreme environments.</title>
        <authorList>
            <person name="Coleine C."/>
            <person name="Stajich J.E."/>
            <person name="Selbmann L."/>
        </authorList>
    </citation>
    <scope>NUCLEOTIDE SEQUENCE [LARGE SCALE GENOMIC DNA]</scope>
    <source>
        <strain evidence="3 4">CCFEE 5910</strain>
    </source>
</reference>
<sequence length="406" mass="45949">MSKIQIVASLALATVISLLCQRAVISPVATPDRVSTARAEAQEQSSNLSTNTFVLRASPEVEAFDYNSYVEFFQVENAGDQEDNYKNAFLTALIEVQAMVTIAYEGVREQLFTPTSTDSPVERYFRSDPAEWQLVLDMYERLAQALGAPQYNDLRKMPGCVPTTPKLHVYYLDPPPYPDGALPYPSCQSQGDLLTSAYVFKNHGWDIQDKIVLCPEFFSKHRTFEEVDENRDLIYDYIEFGYTDSRKELTYTSSRVLLHGHGLELMHYSPLYSDFFNSGLDDGRIVDLQLYDSNSGTFFGAYGAWAATCITYNLPMYYPQWGSPDPDVPLQSIGLEHLANPKTNVDNWVYNALEYFYRRRYSIAEEWLQPPMRAGGPRFPEGHPGLSDPRVQPPTPPGSPLVNVQD</sequence>
<evidence type="ECO:0000313" key="4">
    <source>
        <dbReference type="Proteomes" id="UP001309876"/>
    </source>
</evidence>
<protein>
    <submittedName>
        <fullName evidence="3">Uncharacterized protein</fullName>
    </submittedName>
</protein>
<keyword evidence="4" id="KW-1185">Reference proteome</keyword>
<evidence type="ECO:0000256" key="2">
    <source>
        <dbReference type="SAM" id="SignalP"/>
    </source>
</evidence>
<feature type="signal peptide" evidence="2">
    <location>
        <begin position="1"/>
        <end position="25"/>
    </location>
</feature>
<dbReference type="Proteomes" id="UP001309876">
    <property type="component" value="Unassembled WGS sequence"/>
</dbReference>
<gene>
    <name evidence="3" type="ORF">LTR05_004915</name>
</gene>
<comment type="caution">
    <text evidence="3">The sequence shown here is derived from an EMBL/GenBank/DDBJ whole genome shotgun (WGS) entry which is preliminary data.</text>
</comment>
<dbReference type="AlphaFoldDB" id="A0AAN7SZ47"/>
<dbReference type="EMBL" id="JAVRRJ010000004">
    <property type="protein sequence ID" value="KAK5085628.1"/>
    <property type="molecule type" value="Genomic_DNA"/>
</dbReference>
<evidence type="ECO:0000256" key="1">
    <source>
        <dbReference type="SAM" id="MobiDB-lite"/>
    </source>
</evidence>
<dbReference type="InterPro" id="IPR024079">
    <property type="entry name" value="MetalloPept_cat_dom_sf"/>
</dbReference>
<dbReference type="Gene3D" id="3.40.390.10">
    <property type="entry name" value="Collagenase (Catalytic Domain)"/>
    <property type="match status" value="1"/>
</dbReference>